<dbReference type="GO" id="GO:0017000">
    <property type="term" value="P:antibiotic biosynthetic process"/>
    <property type="evidence" value="ECO:0007669"/>
    <property type="project" value="UniProtKB-ARBA"/>
</dbReference>
<dbReference type="GO" id="GO:0016758">
    <property type="term" value="F:hexosyltransferase activity"/>
    <property type="evidence" value="ECO:0007669"/>
    <property type="project" value="UniProtKB-ARBA"/>
</dbReference>
<dbReference type="InterPro" id="IPR002213">
    <property type="entry name" value="UDP_glucos_trans"/>
</dbReference>
<sequence length="394" mass="41738">MRILITTPPGLAHLFPLVPLAHAAQTAGHEVLVANGGSSVDAAVRAGLAAVDVTPDRDVEAPYEQLAEAAKDLTLSPPELMTQVGTRFGQISELMLDGIVRAARRWRADAVLYPPALPAGLLAARIVGIPAILHGFGLRRPTLEPAMRWLSEAAAEWGVQELPRDPDLEVNISPSVVQAASATPDSVRTAPPTGETLDMRYCPNNGGAKLPWWLFEDRPRPRVAVTLGSLSSTAGEGELLAAVVRGAEKLDVELVLTPVPADLAALPKPLPDYVRRVDWLPVSTLLRGCDAIVHHGGMGTTFVAFAAGVPQLIVPHLGDQPYNARVVEQCGAGTSLRLADATPQSVEKVLGQLLDSPGYLERATAIATEMAAMPSPHEVIARVAEVIGEKRSAR</sequence>
<evidence type="ECO:0000256" key="2">
    <source>
        <dbReference type="ARBA" id="ARBA00022676"/>
    </source>
</evidence>
<comment type="similarity">
    <text evidence="1">Belongs to the glycosyltransferase 28 family.</text>
</comment>
<feature type="chain" id="PRO_5032979870" evidence="4">
    <location>
        <begin position="24"/>
        <end position="394"/>
    </location>
</feature>
<dbReference type="InterPro" id="IPR050426">
    <property type="entry name" value="Glycosyltransferase_28"/>
</dbReference>
<gene>
    <name evidence="7" type="ORF">HDA45_007591</name>
</gene>
<keyword evidence="3 7" id="KW-0808">Transferase</keyword>
<dbReference type="Gene3D" id="3.40.50.2000">
    <property type="entry name" value="Glycogen Phosphorylase B"/>
    <property type="match status" value="2"/>
</dbReference>
<reference evidence="7 8" key="1">
    <citation type="submission" date="2020-08" db="EMBL/GenBank/DDBJ databases">
        <title>Sequencing the genomes of 1000 actinobacteria strains.</title>
        <authorList>
            <person name="Klenk H.-P."/>
        </authorList>
    </citation>
    <scope>NUCLEOTIDE SEQUENCE [LARGE SCALE GENOMIC DNA]</scope>
    <source>
        <strain evidence="7 8">DSM 45272</strain>
    </source>
</reference>
<dbReference type="InterPro" id="IPR010610">
    <property type="entry name" value="EryCIII-like_C"/>
</dbReference>
<dbReference type="RefSeq" id="WP_184903684.1">
    <property type="nucleotide sequence ID" value="NZ_JACHMX010000001.1"/>
</dbReference>
<evidence type="ECO:0000259" key="6">
    <source>
        <dbReference type="Pfam" id="PF21036"/>
    </source>
</evidence>
<evidence type="ECO:0000256" key="3">
    <source>
        <dbReference type="ARBA" id="ARBA00022679"/>
    </source>
</evidence>
<proteinExistence type="inferred from homology"/>
<keyword evidence="4" id="KW-0732">Signal</keyword>
<comment type="caution">
    <text evidence="7">The sequence shown here is derived from an EMBL/GenBank/DDBJ whole genome shotgun (WGS) entry which is preliminary data.</text>
</comment>
<dbReference type="Proteomes" id="UP000580861">
    <property type="component" value="Unassembled WGS sequence"/>
</dbReference>
<dbReference type="SUPFAM" id="SSF53756">
    <property type="entry name" value="UDP-Glycosyltransferase/glycogen phosphorylase"/>
    <property type="match status" value="1"/>
</dbReference>
<keyword evidence="2 7" id="KW-0328">Glycosyltransferase</keyword>
<accession>A0A841BG68</accession>
<organism evidence="7 8">
    <name type="scientific">Amycolatopsis umgeniensis</name>
    <dbReference type="NCBI Taxonomy" id="336628"/>
    <lineage>
        <taxon>Bacteria</taxon>
        <taxon>Bacillati</taxon>
        <taxon>Actinomycetota</taxon>
        <taxon>Actinomycetes</taxon>
        <taxon>Pseudonocardiales</taxon>
        <taxon>Pseudonocardiaceae</taxon>
        <taxon>Amycolatopsis</taxon>
    </lineage>
</organism>
<evidence type="ECO:0000313" key="7">
    <source>
        <dbReference type="EMBL" id="MBB5857504.1"/>
    </source>
</evidence>
<dbReference type="FunFam" id="3.40.50.2000:FF:000072">
    <property type="entry name" value="Glycosyl transferase"/>
    <property type="match status" value="1"/>
</dbReference>
<name>A0A841BG68_9PSEU</name>
<feature type="domain" description="Erythromycin biosynthesis protein CIII-like N-terminal" evidence="6">
    <location>
        <begin position="23"/>
        <end position="228"/>
    </location>
</feature>
<dbReference type="AlphaFoldDB" id="A0A841BG68"/>
<evidence type="ECO:0000256" key="1">
    <source>
        <dbReference type="ARBA" id="ARBA00006962"/>
    </source>
</evidence>
<dbReference type="InterPro" id="IPR048284">
    <property type="entry name" value="EryCIII-like_N"/>
</dbReference>
<feature type="signal peptide" evidence="4">
    <location>
        <begin position="1"/>
        <end position="23"/>
    </location>
</feature>
<dbReference type="EC" id="2.4.1.-" evidence="7"/>
<evidence type="ECO:0000313" key="8">
    <source>
        <dbReference type="Proteomes" id="UP000580861"/>
    </source>
</evidence>
<evidence type="ECO:0000259" key="5">
    <source>
        <dbReference type="Pfam" id="PF06722"/>
    </source>
</evidence>
<evidence type="ECO:0000256" key="4">
    <source>
        <dbReference type="SAM" id="SignalP"/>
    </source>
</evidence>
<dbReference type="Pfam" id="PF06722">
    <property type="entry name" value="EryCIII-like_C"/>
    <property type="match status" value="1"/>
</dbReference>
<protein>
    <submittedName>
        <fullName evidence="7">Glycosyltransferase</fullName>
        <ecNumber evidence="7">2.4.1.-</ecNumber>
    </submittedName>
</protein>
<dbReference type="CDD" id="cd03784">
    <property type="entry name" value="GT1_Gtf-like"/>
    <property type="match status" value="1"/>
</dbReference>
<feature type="domain" description="Erythromycin biosynthesis protein CIII-like C-terminal" evidence="5">
    <location>
        <begin position="246"/>
        <end position="385"/>
    </location>
</feature>
<dbReference type="PANTHER" id="PTHR48050">
    <property type="entry name" value="STEROL 3-BETA-GLUCOSYLTRANSFERASE"/>
    <property type="match status" value="1"/>
</dbReference>
<keyword evidence="8" id="KW-1185">Reference proteome</keyword>
<dbReference type="EMBL" id="JACHMX010000001">
    <property type="protein sequence ID" value="MBB5857504.1"/>
    <property type="molecule type" value="Genomic_DNA"/>
</dbReference>
<dbReference type="Pfam" id="PF21036">
    <property type="entry name" value="EryCIII-like_N"/>
    <property type="match status" value="1"/>
</dbReference>
<dbReference type="GO" id="GO:0008194">
    <property type="term" value="F:UDP-glycosyltransferase activity"/>
    <property type="evidence" value="ECO:0007669"/>
    <property type="project" value="InterPro"/>
</dbReference>
<dbReference type="PANTHER" id="PTHR48050:SF13">
    <property type="entry name" value="STEROL 3-BETA-GLUCOSYLTRANSFERASE UGT80A2"/>
    <property type="match status" value="1"/>
</dbReference>